<dbReference type="Proteomes" id="UP000765160">
    <property type="component" value="Unassembled WGS sequence"/>
</dbReference>
<name>A0ABX1ETE2_9PROT</name>
<comment type="caution">
    <text evidence="2">The sequence shown here is derived from an EMBL/GenBank/DDBJ whole genome shotgun (WGS) entry which is preliminary data.</text>
</comment>
<dbReference type="InterPro" id="IPR029492">
    <property type="entry name" value="DUF4435"/>
</dbReference>
<proteinExistence type="predicted"/>
<evidence type="ECO:0000313" key="2">
    <source>
        <dbReference type="EMBL" id="NKE43904.1"/>
    </source>
</evidence>
<reference evidence="2 3" key="1">
    <citation type="submission" date="2020-03" db="EMBL/GenBank/DDBJ databases">
        <title>Roseomonas selenitidurans sp. nov. isolated from soil.</title>
        <authorList>
            <person name="Liu H."/>
        </authorList>
    </citation>
    <scope>NUCLEOTIDE SEQUENCE [LARGE SCALE GENOMIC DNA]</scope>
    <source>
        <strain evidence="2 3">JCM 15073</strain>
    </source>
</reference>
<evidence type="ECO:0000259" key="1">
    <source>
        <dbReference type="Pfam" id="PF14491"/>
    </source>
</evidence>
<gene>
    <name evidence="2" type="ORF">HB662_03885</name>
</gene>
<feature type="domain" description="DUF4435" evidence="1">
    <location>
        <begin position="36"/>
        <end position="209"/>
    </location>
</feature>
<dbReference type="EMBL" id="JAAVTX010000001">
    <property type="protein sequence ID" value="NKE43904.1"/>
    <property type="molecule type" value="Genomic_DNA"/>
</dbReference>
<organism evidence="2 3">
    <name type="scientific">Falsiroseomonas frigidaquae</name>
    <dbReference type="NCBI Taxonomy" id="487318"/>
    <lineage>
        <taxon>Bacteria</taxon>
        <taxon>Pseudomonadati</taxon>
        <taxon>Pseudomonadota</taxon>
        <taxon>Alphaproteobacteria</taxon>
        <taxon>Acetobacterales</taxon>
        <taxon>Roseomonadaceae</taxon>
        <taxon>Falsiroseomonas</taxon>
    </lineage>
</organism>
<sequence length="308" mass="35451">MEISRVDKLSAAASAAEAILLSYIKFRGKSEKPYVFAVEGHDDVTFLQTVVSKVHSQISRAIGFFNCKGKSNVLTLVDLVEENRQLSIDDVWFFVDRDYDDLRGREPHRKIWVTPTYSFENILVSDVALEALLQGEYRCHGAEGVDDLIKIKKIFSEFIEDYKEKLGYLNQIIYYCVKNQVSVNPLDEVISPRLRLQNFKIKWIVDSEELLIAIPKASPLSADEIAKSRDEFEKLEPLQRWRGKILFRLFIDFLDALRTDRGTRKPQIFAEHVKMKFNPRTDTIRTLTTIADAPSCLTTFLRTVPVPV</sequence>
<keyword evidence="3" id="KW-1185">Reference proteome</keyword>
<dbReference type="RefSeq" id="WP_168047302.1">
    <property type="nucleotide sequence ID" value="NZ_JAATJR010000001.1"/>
</dbReference>
<dbReference type="Pfam" id="PF14491">
    <property type="entry name" value="DUF4435"/>
    <property type="match status" value="1"/>
</dbReference>
<evidence type="ECO:0000313" key="3">
    <source>
        <dbReference type="Proteomes" id="UP000765160"/>
    </source>
</evidence>
<protein>
    <submittedName>
        <fullName evidence="2">DUF4435 domain-containing protein</fullName>
    </submittedName>
</protein>
<accession>A0ABX1ETE2</accession>